<feature type="transmembrane region" description="Helical" evidence="8">
    <location>
        <begin position="202"/>
        <end position="220"/>
    </location>
</feature>
<keyword evidence="4" id="KW-0125">Carotenoid biosynthesis</keyword>
<dbReference type="Proteomes" id="UP000284120">
    <property type="component" value="Unassembled WGS sequence"/>
</dbReference>
<evidence type="ECO:0000313" key="11">
    <source>
        <dbReference type="Proteomes" id="UP000284120"/>
    </source>
</evidence>
<evidence type="ECO:0000256" key="6">
    <source>
        <dbReference type="ARBA" id="ARBA00023136"/>
    </source>
</evidence>
<comment type="caution">
    <text evidence="10">The sequence shown here is derived from an EMBL/GenBank/DDBJ whole genome shotgun (WGS) entry which is preliminary data.</text>
</comment>
<dbReference type="RefSeq" id="WP_128353400.1">
    <property type="nucleotide sequence ID" value="NZ_QMHN01000007.1"/>
</dbReference>
<evidence type="ECO:0000256" key="5">
    <source>
        <dbReference type="ARBA" id="ARBA00022989"/>
    </source>
</evidence>
<dbReference type="GO" id="GO:0016020">
    <property type="term" value="C:membrane"/>
    <property type="evidence" value="ECO:0007669"/>
    <property type="project" value="UniProtKB-SubCell"/>
</dbReference>
<feature type="transmembrane region" description="Helical" evidence="8">
    <location>
        <begin position="34"/>
        <end position="59"/>
    </location>
</feature>
<name>A0A443YKR7_9SPHI</name>
<comment type="pathway">
    <text evidence="2">Carotenoid biosynthesis.</text>
</comment>
<protein>
    <recommendedName>
        <fullName evidence="9">Lycopene cyclase domain-containing protein</fullName>
    </recommendedName>
</protein>
<dbReference type="GO" id="GO:0045436">
    <property type="term" value="F:lycopene beta cyclase activity"/>
    <property type="evidence" value="ECO:0007669"/>
    <property type="project" value="UniProtKB-ARBA"/>
</dbReference>
<keyword evidence="11" id="KW-1185">Reference proteome</keyword>
<feature type="domain" description="Lycopene cyclase" evidence="9">
    <location>
        <begin position="130"/>
        <end position="220"/>
    </location>
</feature>
<dbReference type="InterPro" id="IPR017825">
    <property type="entry name" value="Lycopene_cyclase_dom"/>
</dbReference>
<dbReference type="GO" id="GO:0016117">
    <property type="term" value="P:carotenoid biosynthetic process"/>
    <property type="evidence" value="ECO:0007669"/>
    <property type="project" value="UniProtKB-KW"/>
</dbReference>
<dbReference type="Pfam" id="PF18916">
    <property type="entry name" value="Lycopene_cyc"/>
    <property type="match status" value="2"/>
</dbReference>
<evidence type="ECO:0000256" key="4">
    <source>
        <dbReference type="ARBA" id="ARBA00022746"/>
    </source>
</evidence>
<sequence>MMKFVFLILALAPLLLPLIFQIDKQIFKDGNLRAAFGASLVATILFSAITVVLYLLGLVSYEAQNTLSISFKDIPVEQYLLHFSLSFTGISLYQYLNLRFPKNDLQKYSLAFSNLLLGLCVAFLFFGYPKWYTMLTFATLLLVLLLIEYVGKLRFMYRAYRAFVFMLLPLLIVYGVLAWNNVVVATANGVSGLYIVKVPVETLFMFLSALLVSIYMFEFFKSKRAA</sequence>
<keyword evidence="6 8" id="KW-0472">Membrane</keyword>
<evidence type="ECO:0000256" key="3">
    <source>
        <dbReference type="ARBA" id="ARBA00022692"/>
    </source>
</evidence>
<dbReference type="AlphaFoldDB" id="A0A443YKR7"/>
<feature type="transmembrane region" description="Helical" evidence="8">
    <location>
        <begin position="162"/>
        <end position="182"/>
    </location>
</feature>
<accession>A0A443YKR7</accession>
<evidence type="ECO:0000256" key="1">
    <source>
        <dbReference type="ARBA" id="ARBA00004141"/>
    </source>
</evidence>
<keyword evidence="7" id="KW-0413">Isomerase</keyword>
<proteinExistence type="predicted"/>
<dbReference type="OrthoDB" id="5195186at2"/>
<evidence type="ECO:0000313" key="10">
    <source>
        <dbReference type="EMBL" id="RWU04345.1"/>
    </source>
</evidence>
<feature type="domain" description="Lycopene cyclase" evidence="9">
    <location>
        <begin position="8"/>
        <end position="96"/>
    </location>
</feature>
<feature type="transmembrane region" description="Helical" evidence="8">
    <location>
        <begin position="108"/>
        <end position="126"/>
    </location>
</feature>
<dbReference type="EMBL" id="SAYW01000007">
    <property type="protein sequence ID" value="RWU04345.1"/>
    <property type="molecule type" value="Genomic_DNA"/>
</dbReference>
<gene>
    <name evidence="10" type="ORF">DPV69_18690</name>
</gene>
<reference evidence="10 11" key="1">
    <citation type="submission" date="2018-06" db="EMBL/GenBank/DDBJ databases">
        <title>Pedobacter endophyticus sp. nov., an endophytic bacterium isolated from a leaf of Triticum aestivum.</title>
        <authorList>
            <person name="Zhang L."/>
        </authorList>
    </citation>
    <scope>NUCLEOTIDE SEQUENCE [LARGE SCALE GENOMIC DNA]</scope>
    <source>
        <strain evidence="10 11">CM134L-2</strain>
    </source>
</reference>
<keyword evidence="3 8" id="KW-0812">Transmembrane</keyword>
<keyword evidence="5 8" id="KW-1133">Transmembrane helix</keyword>
<feature type="transmembrane region" description="Helical" evidence="8">
    <location>
        <begin position="6"/>
        <end position="22"/>
    </location>
</feature>
<evidence type="ECO:0000256" key="8">
    <source>
        <dbReference type="SAM" id="Phobius"/>
    </source>
</evidence>
<feature type="transmembrane region" description="Helical" evidence="8">
    <location>
        <begin position="132"/>
        <end position="150"/>
    </location>
</feature>
<dbReference type="GO" id="GO:0016872">
    <property type="term" value="F:intramolecular lyase activity"/>
    <property type="evidence" value="ECO:0007669"/>
    <property type="project" value="InterPro"/>
</dbReference>
<evidence type="ECO:0000256" key="2">
    <source>
        <dbReference type="ARBA" id="ARBA00004829"/>
    </source>
</evidence>
<comment type="subcellular location">
    <subcellularLocation>
        <location evidence="1">Membrane</location>
        <topology evidence="1">Multi-pass membrane protein</topology>
    </subcellularLocation>
</comment>
<organism evidence="10 11">
    <name type="scientific">Pedobacter chitinilyticus</name>
    <dbReference type="NCBI Taxonomy" id="2233776"/>
    <lineage>
        <taxon>Bacteria</taxon>
        <taxon>Pseudomonadati</taxon>
        <taxon>Bacteroidota</taxon>
        <taxon>Sphingobacteriia</taxon>
        <taxon>Sphingobacteriales</taxon>
        <taxon>Sphingobacteriaceae</taxon>
        <taxon>Pedobacter</taxon>
    </lineage>
</organism>
<evidence type="ECO:0000259" key="9">
    <source>
        <dbReference type="Pfam" id="PF18916"/>
    </source>
</evidence>
<evidence type="ECO:0000256" key="7">
    <source>
        <dbReference type="ARBA" id="ARBA00023235"/>
    </source>
</evidence>